<protein>
    <submittedName>
        <fullName evidence="1">Uncharacterized protein</fullName>
    </submittedName>
</protein>
<name>A0A9D2BM26_9FIRM</name>
<reference evidence="1" key="1">
    <citation type="journal article" date="2021" name="PeerJ">
        <title>Extensive microbial diversity within the chicken gut microbiome revealed by metagenomics and culture.</title>
        <authorList>
            <person name="Gilroy R."/>
            <person name="Ravi A."/>
            <person name="Getino M."/>
            <person name="Pursley I."/>
            <person name="Horton D.L."/>
            <person name="Alikhan N.F."/>
            <person name="Baker D."/>
            <person name="Gharbi K."/>
            <person name="Hall N."/>
            <person name="Watson M."/>
            <person name="Adriaenssens E.M."/>
            <person name="Foster-Nyarko E."/>
            <person name="Jarju S."/>
            <person name="Secka A."/>
            <person name="Antonio M."/>
            <person name="Oren A."/>
            <person name="Chaudhuri R.R."/>
            <person name="La Ragione R."/>
            <person name="Hildebrand F."/>
            <person name="Pallen M.J."/>
        </authorList>
    </citation>
    <scope>NUCLEOTIDE SEQUENCE</scope>
    <source>
        <strain evidence="1">ChiGjej1B1-14440</strain>
    </source>
</reference>
<dbReference type="InterPro" id="IPR058705">
    <property type="entry name" value="A_ENA"/>
</dbReference>
<dbReference type="Proteomes" id="UP000886724">
    <property type="component" value="Unassembled WGS sequence"/>
</dbReference>
<dbReference type="AlphaFoldDB" id="A0A9D2BM26"/>
<comment type="caution">
    <text evidence="1">The sequence shown here is derived from an EMBL/GenBank/DDBJ whole genome shotgun (WGS) entry which is preliminary data.</text>
</comment>
<dbReference type="EMBL" id="DXET01000155">
    <property type="protein sequence ID" value="HIX81730.1"/>
    <property type="molecule type" value="Genomic_DNA"/>
</dbReference>
<accession>A0A9D2BM26</accession>
<evidence type="ECO:0000313" key="1">
    <source>
        <dbReference type="EMBL" id="HIX81730.1"/>
    </source>
</evidence>
<evidence type="ECO:0000313" key="2">
    <source>
        <dbReference type="Proteomes" id="UP000886724"/>
    </source>
</evidence>
<reference evidence="1" key="2">
    <citation type="submission" date="2021-04" db="EMBL/GenBank/DDBJ databases">
        <authorList>
            <person name="Gilroy R."/>
        </authorList>
    </citation>
    <scope>NUCLEOTIDE SEQUENCE</scope>
    <source>
        <strain evidence="1">ChiGjej1B1-14440</strain>
    </source>
</reference>
<proteinExistence type="predicted"/>
<dbReference type="Pfam" id="PF26595">
    <property type="entry name" value="A_ENA"/>
    <property type="match status" value="1"/>
</dbReference>
<sequence length="100" mass="10754">MGMPIIECTPVDEGCALTAILQSIALQEAGLAHILNAEGEKLQKVVSCANSSQELLEVNEAVTNSLQAIAAIEETLKDKAVAAIDQLNEIRCKKMNHHCR</sequence>
<organism evidence="1 2">
    <name type="scientific">Candidatus Erysipelatoclostridium merdavium</name>
    <dbReference type="NCBI Taxonomy" id="2838566"/>
    <lineage>
        <taxon>Bacteria</taxon>
        <taxon>Bacillati</taxon>
        <taxon>Bacillota</taxon>
        <taxon>Erysipelotrichia</taxon>
        <taxon>Erysipelotrichales</taxon>
        <taxon>Erysipelotrichales incertae sedis</taxon>
    </lineage>
</organism>
<gene>
    <name evidence="1" type="ORF">H9980_07150</name>
</gene>